<dbReference type="SUPFAM" id="SSF117074">
    <property type="entry name" value="Hypothetical protein PA1324"/>
    <property type="match status" value="1"/>
</dbReference>
<accession>A0A1T3MCH7</accession>
<protein>
    <submittedName>
        <fullName evidence="1">Uncharacterized protein</fullName>
    </submittedName>
</protein>
<comment type="caution">
    <text evidence="1">The sequence shown here is derived from an EMBL/GenBank/DDBJ whole genome shotgun (WGS) entry which is preliminary data.</text>
</comment>
<organism evidence="1 2">
    <name type="scientific">Elizabethkingia occulta</name>
    <dbReference type="NCBI Taxonomy" id="1867263"/>
    <lineage>
        <taxon>Bacteria</taxon>
        <taxon>Pseudomonadati</taxon>
        <taxon>Bacteroidota</taxon>
        <taxon>Flavobacteriia</taxon>
        <taxon>Flavobacteriales</taxon>
        <taxon>Weeksellaceae</taxon>
        <taxon>Elizabethkingia</taxon>
    </lineage>
</organism>
<dbReference type="EMBL" id="MAHX01000018">
    <property type="protein sequence ID" value="OPC62000.1"/>
    <property type="molecule type" value="Genomic_DNA"/>
</dbReference>
<keyword evidence="2" id="KW-1185">Reference proteome</keyword>
<dbReference type="Proteomes" id="UP000190813">
    <property type="component" value="Unassembled WGS sequence"/>
</dbReference>
<name>A0A1T3MCH7_9FLAO</name>
<dbReference type="AlphaFoldDB" id="A0A1T3MCH7"/>
<reference evidence="1 2" key="1">
    <citation type="submission" date="2016-06" db="EMBL/GenBank/DDBJ databases">
        <title>Revisiting the taxonomy of the Elizabethkingia Genus based on Whole-Genome Sequencing, Optical Mapping, and MALDI-TOF.</title>
        <authorList>
            <person name="Nicholson A.C."/>
        </authorList>
    </citation>
    <scope>NUCLEOTIDE SEQUENCE [LARGE SCALE GENOMIC DNA]</scope>
    <source>
        <strain evidence="1 2">G4070</strain>
    </source>
</reference>
<proteinExistence type="predicted"/>
<evidence type="ECO:0000313" key="2">
    <source>
        <dbReference type="Proteomes" id="UP000190813"/>
    </source>
</evidence>
<evidence type="ECO:0000313" key="1">
    <source>
        <dbReference type="EMBL" id="OPC62000.1"/>
    </source>
</evidence>
<gene>
    <name evidence="1" type="ORF">BAZ10_09035</name>
</gene>
<dbReference type="RefSeq" id="WP_078772725.1">
    <property type="nucleotide sequence ID" value="NZ_CBCSBR010000004.1"/>
</dbReference>
<sequence length="920" mass="105803">MIKNLISYFILLFPALIYSQLQPQQSISQNDSLVPGTATSVSFIIENNTTEDKIYSLQANTSEKHITPIINQNELKVPAQSKSLYIVPIRIATETPQGSYTLSVQGTEKNSENRFTRSVAITITSIRNISLSTLNTPEFVRAGENITATFLLKNNGNTTENIKLESSHDSSIEKDSSFSLASGESRVVSIIKKTDPSLGRNEYQNLSLSAIVAGYSKEKLTAYTSTRIIAIKPIEEDVYHRFPMSAAVSFIGMRNRGIYENGFQGEIQGKGSLSKENKDMLEFRAVSPNPVEFSAFTRYEEYYINYKNQNFFVHLGDKTFSSSFLTEFARYGRGAELRYDFKKVSLGGFYNHPRFFRDIKEEFNIYSQFRFGKQTEITAGYLYKIPQTDINNYYYSNNTYLSSKAHLPYLVAKFKPFKNIEIQAETAYSSTNKTSGTAYILQAQANYEKISGNLLYMKASPHFAGYFNNTNSLNGNIQYRITKRLNVSASYIQDAKNFQRDTLLLASPYRKFFQYGINFRYLKSGSIMFYNGFQSYEDRLKDKQFNYNEKFFKVSINQQIGIFNLNMEGQFGRTANYLTDFTGNSNFYTANISFEKFKTTFNLFGSYGTTSRYLEKDQKQIYYGARISSRLSQYNSLSLFYQNNYIPEEYYKDRNLFEILFHQQISRNHGLDISGRYALQRGELGDKDFIFSLRYILRMNIPVQKTAEYTILTGNISNMGVRKTGGIRLLLGNHLSVTDINGNFTFKNIVPGDYYLEIDRSTTDMNDIPNLSFPAQVSLVNKENIFNFGLTHAANIKGHIRLNEQSNMSQQENTPLVSSQEKKKKESIVVEATNGDQTYRKICSINEDFDFTYLRPGEWTVRLYRNGLDKRYKIATENLRFTLNSAENKIINIYIVKQQTEIKFQQEPVKVEYNSSKKIK</sequence>